<gene>
    <name evidence="2" type="ORF">PGT21_027691</name>
    <name evidence="3" type="ORF">PGTUg99_001137</name>
    <name evidence="4" type="ORF">PGTUg99_006877</name>
</gene>
<name>A0A5B0RXE9_PUCGR</name>
<evidence type="ECO:0000313" key="2">
    <source>
        <dbReference type="EMBL" id="KAA1104598.1"/>
    </source>
</evidence>
<feature type="compositionally biased region" description="Polar residues" evidence="1">
    <location>
        <begin position="26"/>
        <end position="35"/>
    </location>
</feature>
<dbReference type="AlphaFoldDB" id="A0A5B0RXE9"/>
<protein>
    <submittedName>
        <fullName evidence="4">Uncharacterized protein</fullName>
    </submittedName>
</protein>
<evidence type="ECO:0000256" key="1">
    <source>
        <dbReference type="SAM" id="MobiDB-lite"/>
    </source>
</evidence>
<dbReference type="EMBL" id="VSWC01000041">
    <property type="protein sequence ID" value="KAA1104598.1"/>
    <property type="molecule type" value="Genomic_DNA"/>
</dbReference>
<proteinExistence type="predicted"/>
<organism evidence="4 6">
    <name type="scientific">Puccinia graminis f. sp. tritici</name>
    <dbReference type="NCBI Taxonomy" id="56615"/>
    <lineage>
        <taxon>Eukaryota</taxon>
        <taxon>Fungi</taxon>
        <taxon>Dikarya</taxon>
        <taxon>Basidiomycota</taxon>
        <taxon>Pucciniomycotina</taxon>
        <taxon>Pucciniomycetes</taxon>
        <taxon>Pucciniales</taxon>
        <taxon>Pucciniaceae</taxon>
        <taxon>Puccinia</taxon>
    </lineage>
</organism>
<evidence type="ECO:0000313" key="5">
    <source>
        <dbReference type="Proteomes" id="UP000324748"/>
    </source>
</evidence>
<evidence type="ECO:0000313" key="3">
    <source>
        <dbReference type="EMBL" id="KAA1118266.1"/>
    </source>
</evidence>
<evidence type="ECO:0000313" key="4">
    <source>
        <dbReference type="EMBL" id="KAA1129859.1"/>
    </source>
</evidence>
<accession>A0A5B0RXE9</accession>
<evidence type="ECO:0000313" key="6">
    <source>
        <dbReference type="Proteomes" id="UP000325313"/>
    </source>
</evidence>
<dbReference type="Proteomes" id="UP000325313">
    <property type="component" value="Unassembled WGS sequence"/>
</dbReference>
<feature type="region of interest" description="Disordered" evidence="1">
    <location>
        <begin position="81"/>
        <end position="101"/>
    </location>
</feature>
<comment type="caution">
    <text evidence="4">The sequence shown here is derived from an EMBL/GenBank/DDBJ whole genome shotgun (WGS) entry which is preliminary data.</text>
</comment>
<feature type="region of interest" description="Disordered" evidence="1">
    <location>
        <begin position="1"/>
        <end position="37"/>
    </location>
</feature>
<reference evidence="5 6" key="1">
    <citation type="submission" date="2019-05" db="EMBL/GenBank/DDBJ databases">
        <title>Emergence of the Ug99 lineage of the wheat stem rust pathogen through somatic hybridization.</title>
        <authorList>
            <person name="Li F."/>
            <person name="Upadhyaya N.M."/>
            <person name="Sperschneider J."/>
            <person name="Matny O."/>
            <person name="Nguyen-Phuc H."/>
            <person name="Mago R."/>
            <person name="Raley C."/>
            <person name="Miller M.E."/>
            <person name="Silverstein K.A.T."/>
            <person name="Henningsen E."/>
            <person name="Hirsch C.D."/>
            <person name="Visser B."/>
            <person name="Pretorius Z.A."/>
            <person name="Steffenson B.J."/>
            <person name="Schwessinger B."/>
            <person name="Dodds P.N."/>
            <person name="Figueroa M."/>
        </authorList>
    </citation>
    <scope>NUCLEOTIDE SEQUENCE [LARGE SCALE GENOMIC DNA]</scope>
    <source>
        <strain evidence="2">21-0</strain>
        <strain evidence="4 6">Ug99</strain>
    </source>
</reference>
<sequence>MPTTLAKLTGSPLTTNASTKKPGLPHQQSSASRTFGISLPPRLATDISLYFPTTARIGQRTPPRKMSHNWTSVRLAVANPPRNHIHCPSWASRQRHASSQQ</sequence>
<dbReference type="EMBL" id="VDEP01000119">
    <property type="protein sequence ID" value="KAA1129859.1"/>
    <property type="molecule type" value="Genomic_DNA"/>
</dbReference>
<keyword evidence="5" id="KW-1185">Reference proteome</keyword>
<dbReference type="Proteomes" id="UP000324748">
    <property type="component" value="Unassembled WGS sequence"/>
</dbReference>
<dbReference type="EMBL" id="VDEP01000263">
    <property type="protein sequence ID" value="KAA1118266.1"/>
    <property type="molecule type" value="Genomic_DNA"/>
</dbReference>